<dbReference type="OrthoDB" id="47007at2759"/>
<sequence length="127" mass="14360">MEMYKIPALGVLGLVCLVLFPFLHMISLVYLLVLICYAFLIFLSDGDVMLMYYERFGSKGDHLKDKVVWITGGSGGLGEGLAVVLAKKGAKLILTARRESELERVKTRCLKESHLRSEDIFTMRWTD</sequence>
<protein>
    <submittedName>
        <fullName evidence="2">Putative dehydrogenase/reductase SDR family member 7 isoform X2</fullName>
    </submittedName>
</protein>
<evidence type="ECO:0000313" key="3">
    <source>
        <dbReference type="Proteomes" id="UP000230750"/>
    </source>
</evidence>
<dbReference type="EMBL" id="MRZV01000014">
    <property type="protein sequence ID" value="PIK62311.1"/>
    <property type="molecule type" value="Genomic_DNA"/>
</dbReference>
<dbReference type="Pfam" id="PF00106">
    <property type="entry name" value="adh_short"/>
    <property type="match status" value="1"/>
</dbReference>
<comment type="caution">
    <text evidence="2">The sequence shown here is derived from an EMBL/GenBank/DDBJ whole genome shotgun (WGS) entry which is preliminary data.</text>
</comment>
<dbReference type="AlphaFoldDB" id="A0A2G8LQ09"/>
<dbReference type="Proteomes" id="UP000230750">
    <property type="component" value="Unassembled WGS sequence"/>
</dbReference>
<keyword evidence="1" id="KW-1133">Transmembrane helix</keyword>
<accession>A0A2G8LQ09</accession>
<reference evidence="2 3" key="1">
    <citation type="journal article" date="2017" name="PLoS Biol.">
        <title>The sea cucumber genome provides insights into morphological evolution and visceral regeneration.</title>
        <authorList>
            <person name="Zhang X."/>
            <person name="Sun L."/>
            <person name="Yuan J."/>
            <person name="Sun Y."/>
            <person name="Gao Y."/>
            <person name="Zhang L."/>
            <person name="Li S."/>
            <person name="Dai H."/>
            <person name="Hamel J.F."/>
            <person name="Liu C."/>
            <person name="Yu Y."/>
            <person name="Liu S."/>
            <person name="Lin W."/>
            <person name="Guo K."/>
            <person name="Jin S."/>
            <person name="Xu P."/>
            <person name="Storey K.B."/>
            <person name="Huan P."/>
            <person name="Zhang T."/>
            <person name="Zhou Y."/>
            <person name="Zhang J."/>
            <person name="Lin C."/>
            <person name="Li X."/>
            <person name="Xing L."/>
            <person name="Huo D."/>
            <person name="Sun M."/>
            <person name="Wang L."/>
            <person name="Mercier A."/>
            <person name="Li F."/>
            <person name="Yang H."/>
            <person name="Xiang J."/>
        </authorList>
    </citation>
    <scope>NUCLEOTIDE SEQUENCE [LARGE SCALE GENOMIC DNA]</scope>
    <source>
        <strain evidence="2">Shaxun</strain>
        <tissue evidence="2">Muscle</tissue>
    </source>
</reference>
<dbReference type="Gene3D" id="3.40.50.720">
    <property type="entry name" value="NAD(P)-binding Rossmann-like Domain"/>
    <property type="match status" value="1"/>
</dbReference>
<dbReference type="InterPro" id="IPR036291">
    <property type="entry name" value="NAD(P)-bd_dom_sf"/>
</dbReference>
<organism evidence="2 3">
    <name type="scientific">Stichopus japonicus</name>
    <name type="common">Sea cucumber</name>
    <dbReference type="NCBI Taxonomy" id="307972"/>
    <lineage>
        <taxon>Eukaryota</taxon>
        <taxon>Metazoa</taxon>
        <taxon>Echinodermata</taxon>
        <taxon>Eleutherozoa</taxon>
        <taxon>Echinozoa</taxon>
        <taxon>Holothuroidea</taxon>
        <taxon>Aspidochirotacea</taxon>
        <taxon>Aspidochirotida</taxon>
        <taxon>Stichopodidae</taxon>
        <taxon>Apostichopus</taxon>
    </lineage>
</organism>
<name>A0A2G8LQ09_STIJA</name>
<evidence type="ECO:0000313" key="2">
    <source>
        <dbReference type="EMBL" id="PIK62311.1"/>
    </source>
</evidence>
<proteinExistence type="predicted"/>
<gene>
    <name evidence="2" type="ORF">BSL78_00742</name>
</gene>
<dbReference type="STRING" id="307972.A0A2G8LQ09"/>
<dbReference type="PANTHER" id="PTHR44269">
    <property type="entry name" value="DEHYDROGENASE/REDUCTASE SDR FAMILY MEMBER 7-RELATED"/>
    <property type="match status" value="1"/>
</dbReference>
<keyword evidence="3" id="KW-1185">Reference proteome</keyword>
<dbReference type="InterPro" id="IPR053011">
    <property type="entry name" value="SDR_family_member_7"/>
</dbReference>
<feature type="transmembrane region" description="Helical" evidence="1">
    <location>
        <begin position="7"/>
        <end position="23"/>
    </location>
</feature>
<keyword evidence="1" id="KW-0812">Transmembrane</keyword>
<evidence type="ECO:0000256" key="1">
    <source>
        <dbReference type="SAM" id="Phobius"/>
    </source>
</evidence>
<dbReference type="PANTHER" id="PTHR44269:SF1">
    <property type="entry name" value="DEHYDROGENASE_REDUCTASE SDR FAMILY MEMBER 7"/>
    <property type="match status" value="1"/>
</dbReference>
<dbReference type="SUPFAM" id="SSF51735">
    <property type="entry name" value="NAD(P)-binding Rossmann-fold domains"/>
    <property type="match status" value="1"/>
</dbReference>
<dbReference type="InterPro" id="IPR002347">
    <property type="entry name" value="SDR_fam"/>
</dbReference>
<keyword evidence="1" id="KW-0472">Membrane</keyword>